<evidence type="ECO:0000313" key="4">
    <source>
        <dbReference type="Proteomes" id="UP000622890"/>
    </source>
</evidence>
<evidence type="ECO:0000313" key="3">
    <source>
        <dbReference type="EMBL" id="MBK4733224.1"/>
    </source>
</evidence>
<evidence type="ECO:0000256" key="1">
    <source>
        <dbReference type="SAM" id="MobiDB-lite"/>
    </source>
</evidence>
<gene>
    <name evidence="3" type="ORF">JJB74_01145</name>
</gene>
<dbReference type="InterPro" id="IPR002645">
    <property type="entry name" value="STAS_dom"/>
</dbReference>
<feature type="region of interest" description="Disordered" evidence="1">
    <location>
        <begin position="107"/>
        <end position="139"/>
    </location>
</feature>
<dbReference type="Proteomes" id="UP000622890">
    <property type="component" value="Unassembled WGS sequence"/>
</dbReference>
<accession>A0A934W677</accession>
<proteinExistence type="predicted"/>
<sequence>MQSEIRHQFLFLTPDTSIDGASAIDLIEQVRLALDDGCRDIILDLHNAPYIAAAGLKAILDIATMMKNSDGHLLLASLHGQSQEIMEASGLGRILLQFDTAAEAESYAHGLRPHYPTTSADDEDEDEDEDEEDPIFDDE</sequence>
<dbReference type="AlphaFoldDB" id="A0A934W677"/>
<dbReference type="Pfam" id="PF01740">
    <property type="entry name" value="STAS"/>
    <property type="match status" value="1"/>
</dbReference>
<feature type="domain" description="STAS" evidence="2">
    <location>
        <begin position="1"/>
        <end position="108"/>
    </location>
</feature>
<feature type="compositionally biased region" description="Acidic residues" evidence="1">
    <location>
        <begin position="120"/>
        <end position="139"/>
    </location>
</feature>
<dbReference type="GO" id="GO:0043856">
    <property type="term" value="F:anti-sigma factor antagonist activity"/>
    <property type="evidence" value="ECO:0007669"/>
    <property type="project" value="TreeGrafter"/>
</dbReference>
<organism evidence="3 4">
    <name type="scientific">Noviherbaspirillum pedocola</name>
    <dbReference type="NCBI Taxonomy" id="2801341"/>
    <lineage>
        <taxon>Bacteria</taxon>
        <taxon>Pseudomonadati</taxon>
        <taxon>Pseudomonadota</taxon>
        <taxon>Betaproteobacteria</taxon>
        <taxon>Burkholderiales</taxon>
        <taxon>Oxalobacteraceae</taxon>
        <taxon>Noviherbaspirillum</taxon>
    </lineage>
</organism>
<keyword evidence="4" id="KW-1185">Reference proteome</keyword>
<name>A0A934W677_9BURK</name>
<dbReference type="CDD" id="cd07043">
    <property type="entry name" value="STAS_anti-anti-sigma_factors"/>
    <property type="match status" value="1"/>
</dbReference>
<dbReference type="PROSITE" id="PS50801">
    <property type="entry name" value="STAS"/>
    <property type="match status" value="1"/>
</dbReference>
<protein>
    <submittedName>
        <fullName evidence="3">STAS domain-containing protein</fullName>
    </submittedName>
</protein>
<dbReference type="EMBL" id="JAEPBG010000001">
    <property type="protein sequence ID" value="MBK4733224.1"/>
    <property type="molecule type" value="Genomic_DNA"/>
</dbReference>
<dbReference type="SUPFAM" id="SSF52091">
    <property type="entry name" value="SpoIIaa-like"/>
    <property type="match status" value="1"/>
</dbReference>
<reference evidence="3" key="1">
    <citation type="submission" date="2021-01" db="EMBL/GenBank/DDBJ databases">
        <title>Genome sequence of strain Noviherbaspirillum sp. DKR-6.</title>
        <authorList>
            <person name="Chaudhary D.K."/>
        </authorList>
    </citation>
    <scope>NUCLEOTIDE SEQUENCE</scope>
    <source>
        <strain evidence="3">DKR-6</strain>
    </source>
</reference>
<dbReference type="InterPro" id="IPR036513">
    <property type="entry name" value="STAS_dom_sf"/>
</dbReference>
<evidence type="ECO:0000259" key="2">
    <source>
        <dbReference type="PROSITE" id="PS50801"/>
    </source>
</evidence>
<comment type="caution">
    <text evidence="3">The sequence shown here is derived from an EMBL/GenBank/DDBJ whole genome shotgun (WGS) entry which is preliminary data.</text>
</comment>
<dbReference type="Gene3D" id="3.30.750.24">
    <property type="entry name" value="STAS domain"/>
    <property type="match status" value="1"/>
</dbReference>
<dbReference type="RefSeq" id="WP_200589844.1">
    <property type="nucleotide sequence ID" value="NZ_JAEPBG010000001.1"/>
</dbReference>
<dbReference type="PANTHER" id="PTHR33495">
    <property type="entry name" value="ANTI-SIGMA FACTOR ANTAGONIST TM_1081-RELATED-RELATED"/>
    <property type="match status" value="1"/>
</dbReference>